<dbReference type="EMBL" id="JAFIRN010000017">
    <property type="protein sequence ID" value="KAG5832646.1"/>
    <property type="molecule type" value="Genomic_DNA"/>
</dbReference>
<evidence type="ECO:0000313" key="4">
    <source>
        <dbReference type="Proteomes" id="UP001044222"/>
    </source>
</evidence>
<reference evidence="3" key="1">
    <citation type="submission" date="2021-01" db="EMBL/GenBank/DDBJ databases">
        <title>A chromosome-scale assembly of European eel, Anguilla anguilla.</title>
        <authorList>
            <person name="Henkel C."/>
            <person name="Jong-Raadsen S.A."/>
            <person name="Dufour S."/>
            <person name="Weltzien F.-A."/>
            <person name="Palstra A.P."/>
            <person name="Pelster B."/>
            <person name="Spaink H.P."/>
            <person name="Van Den Thillart G.E."/>
            <person name="Jansen H."/>
            <person name="Zahm M."/>
            <person name="Klopp C."/>
            <person name="Cedric C."/>
            <person name="Louis A."/>
            <person name="Berthelot C."/>
            <person name="Parey E."/>
            <person name="Roest Crollius H."/>
            <person name="Montfort J."/>
            <person name="Robinson-Rechavi M."/>
            <person name="Bucao C."/>
            <person name="Bouchez O."/>
            <person name="Gislard M."/>
            <person name="Lluch J."/>
            <person name="Milhes M."/>
            <person name="Lampietro C."/>
            <person name="Lopez Roques C."/>
            <person name="Donnadieu C."/>
            <person name="Braasch I."/>
            <person name="Desvignes T."/>
            <person name="Postlethwait J."/>
            <person name="Bobe J."/>
            <person name="Guiguen Y."/>
            <person name="Dirks R."/>
        </authorList>
    </citation>
    <scope>NUCLEOTIDE SEQUENCE</scope>
    <source>
        <strain evidence="3">Tag_6206</strain>
        <tissue evidence="3">Liver</tissue>
    </source>
</reference>
<feature type="compositionally biased region" description="Basic and acidic residues" evidence="1">
    <location>
        <begin position="70"/>
        <end position="89"/>
    </location>
</feature>
<keyword evidence="4" id="KW-1185">Reference proteome</keyword>
<accession>A0A9D3RJ90</accession>
<evidence type="ECO:0000313" key="3">
    <source>
        <dbReference type="EMBL" id="KAG5832646.1"/>
    </source>
</evidence>
<name>A0A9D3RJ90_ANGAN</name>
<protein>
    <submittedName>
        <fullName evidence="3">Uncharacterized protein</fullName>
    </submittedName>
</protein>
<proteinExistence type="predicted"/>
<sequence length="185" mass="19902">MSLSLSLSLSLCIPPSLPPSYPTPHPPKNTLASCQGKHTAEGAAGLPFPWRRRSGGAALALAIRIGGPNKEPDSGAREPRSFSGPERRVQARGRRTQKTARTYRGQSIRPSLACSLTHRTTVLQAESVMGLHFSSSSCSCLNHNTALLDFFCNALASRLAPGSLSVGGEKIDHLNQLSLLFYLFY</sequence>
<dbReference type="AlphaFoldDB" id="A0A9D3RJ90"/>
<keyword evidence="2" id="KW-0732">Signal</keyword>
<evidence type="ECO:0000256" key="1">
    <source>
        <dbReference type="SAM" id="MobiDB-lite"/>
    </source>
</evidence>
<feature type="signal peptide" evidence="2">
    <location>
        <begin position="1"/>
        <end position="18"/>
    </location>
</feature>
<comment type="caution">
    <text evidence="3">The sequence shown here is derived from an EMBL/GenBank/DDBJ whole genome shotgun (WGS) entry which is preliminary data.</text>
</comment>
<gene>
    <name evidence="3" type="ORF">ANANG_G00293340</name>
</gene>
<feature type="region of interest" description="Disordered" evidence="1">
    <location>
        <begin position="65"/>
        <end position="102"/>
    </location>
</feature>
<organism evidence="3 4">
    <name type="scientific">Anguilla anguilla</name>
    <name type="common">European freshwater eel</name>
    <name type="synonym">Muraena anguilla</name>
    <dbReference type="NCBI Taxonomy" id="7936"/>
    <lineage>
        <taxon>Eukaryota</taxon>
        <taxon>Metazoa</taxon>
        <taxon>Chordata</taxon>
        <taxon>Craniata</taxon>
        <taxon>Vertebrata</taxon>
        <taxon>Euteleostomi</taxon>
        <taxon>Actinopterygii</taxon>
        <taxon>Neopterygii</taxon>
        <taxon>Teleostei</taxon>
        <taxon>Anguilliformes</taxon>
        <taxon>Anguillidae</taxon>
        <taxon>Anguilla</taxon>
    </lineage>
</organism>
<dbReference type="Proteomes" id="UP001044222">
    <property type="component" value="Chromosome 17"/>
</dbReference>
<evidence type="ECO:0000256" key="2">
    <source>
        <dbReference type="SAM" id="SignalP"/>
    </source>
</evidence>
<feature type="chain" id="PRO_5038601990" evidence="2">
    <location>
        <begin position="19"/>
        <end position="185"/>
    </location>
</feature>